<dbReference type="RefSeq" id="WP_046765025.1">
    <property type="nucleotide sequence ID" value="NZ_LBIC01000009.1"/>
</dbReference>
<comment type="caution">
    <text evidence="3">The sequence shown here is derived from an EMBL/GenBank/DDBJ whole genome shotgun (WGS) entry which is preliminary data.</text>
</comment>
<dbReference type="SUPFAM" id="SSF52402">
    <property type="entry name" value="Adenine nucleotide alpha hydrolases-like"/>
    <property type="match status" value="1"/>
</dbReference>
<name>A0A0M3AK98_9SPHN</name>
<organism evidence="3 4">
    <name type="scientific">Sphingobium chungbukense</name>
    <dbReference type="NCBI Taxonomy" id="56193"/>
    <lineage>
        <taxon>Bacteria</taxon>
        <taxon>Pseudomonadati</taxon>
        <taxon>Pseudomonadota</taxon>
        <taxon>Alphaproteobacteria</taxon>
        <taxon>Sphingomonadales</taxon>
        <taxon>Sphingomonadaceae</taxon>
        <taxon>Sphingobium</taxon>
    </lineage>
</organism>
<evidence type="ECO:0000259" key="2">
    <source>
        <dbReference type="Pfam" id="PF00582"/>
    </source>
</evidence>
<gene>
    <name evidence="3" type="ORF">YP76_18135</name>
</gene>
<feature type="domain" description="UspA" evidence="2">
    <location>
        <begin position="153"/>
        <end position="272"/>
    </location>
</feature>
<dbReference type="PRINTS" id="PR01438">
    <property type="entry name" value="UNVRSLSTRESS"/>
</dbReference>
<evidence type="ECO:0000313" key="3">
    <source>
        <dbReference type="EMBL" id="KKW90522.1"/>
    </source>
</evidence>
<dbReference type="CDD" id="cd00293">
    <property type="entry name" value="USP-like"/>
    <property type="match status" value="1"/>
</dbReference>
<dbReference type="EMBL" id="LBIC01000009">
    <property type="protein sequence ID" value="KKW90522.1"/>
    <property type="molecule type" value="Genomic_DNA"/>
</dbReference>
<proteinExistence type="inferred from homology"/>
<reference evidence="3 4" key="1">
    <citation type="submission" date="2015-04" db="EMBL/GenBank/DDBJ databases">
        <title>Genome sequence of aromatic hydrocarbons-degrading Sphingobium chungbukense DJ77.</title>
        <authorList>
            <person name="Kim Y.-C."/>
            <person name="Chae J.-C."/>
        </authorList>
    </citation>
    <scope>NUCLEOTIDE SEQUENCE [LARGE SCALE GENOMIC DNA]</scope>
    <source>
        <strain evidence="3 4">DJ77</strain>
    </source>
</reference>
<dbReference type="STRING" id="56193.YP76_18135"/>
<keyword evidence="4" id="KW-1185">Reference proteome</keyword>
<dbReference type="Gene3D" id="3.40.50.12370">
    <property type="match status" value="1"/>
</dbReference>
<protein>
    <submittedName>
        <fullName evidence="3">Universal stress protein family protein</fullName>
    </submittedName>
</protein>
<dbReference type="Proteomes" id="UP000033874">
    <property type="component" value="Unassembled WGS sequence"/>
</dbReference>
<sequence length="274" mass="29415">MRDILLQANSHPEPTPDWALDRMAELAARLEAKIGIGVCKVHISPLSNWLANSLLDVDGIIAGENRKSADNADALVTAFASRMPATHRGEAFLINCPGTVTHWQFAVRARTHDLSVVPVYGHRGSVAVAEGLIFESGRPVLLLPHVQALNPERIAIAWDGSRVAARALADALPLVRLAKAVSIVQITGEKDLTQAAAAEDAIVHLEHHGIKAQAIDVPLEGQDAAASLQAYCERNGYDLLVMGAFGHSRVREFVLGGVTRSILDGPRLPVFISH</sequence>
<accession>A0A0M3AK98</accession>
<dbReference type="InterPro" id="IPR006016">
    <property type="entry name" value="UspA"/>
</dbReference>
<comment type="similarity">
    <text evidence="1">Belongs to the universal stress protein A family.</text>
</comment>
<evidence type="ECO:0000256" key="1">
    <source>
        <dbReference type="ARBA" id="ARBA00008791"/>
    </source>
</evidence>
<dbReference type="Pfam" id="PF00582">
    <property type="entry name" value="Usp"/>
    <property type="match status" value="1"/>
</dbReference>
<dbReference type="PATRIC" id="fig|56193.3.peg.3801"/>
<dbReference type="InterPro" id="IPR006015">
    <property type="entry name" value="Universal_stress_UspA"/>
</dbReference>
<evidence type="ECO:0000313" key="4">
    <source>
        <dbReference type="Proteomes" id="UP000033874"/>
    </source>
</evidence>
<dbReference type="AlphaFoldDB" id="A0A0M3AK98"/>